<gene>
    <name evidence="2" type="ORF">EI555_005581</name>
</gene>
<dbReference type="GO" id="GO:0005737">
    <property type="term" value="C:cytoplasm"/>
    <property type="evidence" value="ECO:0007669"/>
    <property type="project" value="TreeGrafter"/>
</dbReference>
<dbReference type="PANTHER" id="PTHR21707">
    <property type="entry name" value="FLAGELLUM-ASSOCIATED COILED-COIL DOMAIN-CONTAINING PROTEIN 1"/>
    <property type="match status" value="1"/>
</dbReference>
<evidence type="ECO:0000313" key="3">
    <source>
        <dbReference type="Proteomes" id="UP000308365"/>
    </source>
</evidence>
<dbReference type="EMBL" id="RWIC01000351">
    <property type="protein sequence ID" value="TKC45136.1"/>
    <property type="molecule type" value="Genomic_DNA"/>
</dbReference>
<dbReference type="InterPro" id="IPR026674">
    <property type="entry name" value="FLACC1"/>
</dbReference>
<dbReference type="Proteomes" id="UP000308365">
    <property type="component" value="Unassembled WGS sequence"/>
</dbReference>
<evidence type="ECO:0000256" key="1">
    <source>
        <dbReference type="SAM" id="MobiDB-lite"/>
    </source>
</evidence>
<feature type="region of interest" description="Disordered" evidence="1">
    <location>
        <begin position="122"/>
        <end position="146"/>
    </location>
</feature>
<reference evidence="3" key="1">
    <citation type="journal article" date="2019" name="IScience">
        <title>Narwhal Genome Reveals Long-Term Low Genetic Diversity despite Current Large Abundance Size.</title>
        <authorList>
            <person name="Westbury M.V."/>
            <person name="Petersen B."/>
            <person name="Garde E."/>
            <person name="Heide-Jorgensen M.P."/>
            <person name="Lorenzen E.D."/>
        </authorList>
    </citation>
    <scope>NUCLEOTIDE SEQUENCE [LARGE SCALE GENOMIC DNA]</scope>
</reference>
<feature type="compositionally biased region" description="Pro residues" evidence="1">
    <location>
        <begin position="137"/>
        <end position="146"/>
    </location>
</feature>
<proteinExistence type="predicted"/>
<protein>
    <submittedName>
        <fullName evidence="2">Uncharacterized protein</fullName>
    </submittedName>
</protein>
<sequence length="146" mass="16741">MYPNPLVYCTCWDPWNLGPRKLIETPQPPRKTSPVKSKPARYLIFHIEAQEIINVSPGYCFVRNREQICVTLGDEMSARKKHSESENMDKVRTSRQCPWTHILFLSPTLAWPRGRTPYLTPSPRCPFTPKHGAGSSPHPPLYSEPV</sequence>
<dbReference type="AlphaFoldDB" id="A0A4U1F8T5"/>
<organism evidence="2 3">
    <name type="scientific">Monodon monoceros</name>
    <name type="common">Narwhal</name>
    <name type="synonym">Ceratodon monodon</name>
    <dbReference type="NCBI Taxonomy" id="40151"/>
    <lineage>
        <taxon>Eukaryota</taxon>
        <taxon>Metazoa</taxon>
        <taxon>Chordata</taxon>
        <taxon>Craniata</taxon>
        <taxon>Vertebrata</taxon>
        <taxon>Euteleostomi</taxon>
        <taxon>Mammalia</taxon>
        <taxon>Eutheria</taxon>
        <taxon>Laurasiatheria</taxon>
        <taxon>Artiodactyla</taxon>
        <taxon>Whippomorpha</taxon>
        <taxon>Cetacea</taxon>
        <taxon>Odontoceti</taxon>
        <taxon>Monodontidae</taxon>
        <taxon>Monodon</taxon>
    </lineage>
</organism>
<accession>A0A4U1F8T5</accession>
<dbReference type="PANTHER" id="PTHR21707:SF42">
    <property type="entry name" value="FLAGELLUM-ASSOCIATED COILED-COIL DOMAIN-CONTAINING PROTEIN 1"/>
    <property type="match status" value="1"/>
</dbReference>
<evidence type="ECO:0000313" key="2">
    <source>
        <dbReference type="EMBL" id="TKC45136.1"/>
    </source>
</evidence>
<name>A0A4U1F8T5_MONMO</name>
<comment type="caution">
    <text evidence="2">The sequence shown here is derived from an EMBL/GenBank/DDBJ whole genome shotgun (WGS) entry which is preliminary data.</text>
</comment>